<dbReference type="PROSITE" id="PS00972">
    <property type="entry name" value="USP_1"/>
    <property type="match status" value="1"/>
</dbReference>
<dbReference type="Gene3D" id="3.90.70.10">
    <property type="entry name" value="Cysteine proteinases"/>
    <property type="match status" value="1"/>
</dbReference>
<dbReference type="PANTHER" id="PTHR21646">
    <property type="entry name" value="UBIQUITIN CARBOXYL-TERMINAL HYDROLASE"/>
    <property type="match status" value="1"/>
</dbReference>
<name>A0A7S3WFV8_EMIHU</name>
<dbReference type="SUPFAM" id="SSF54001">
    <property type="entry name" value="Cysteine proteinases"/>
    <property type="match status" value="1"/>
</dbReference>
<protein>
    <recommendedName>
        <fullName evidence="2">USP domain-containing protein</fullName>
    </recommendedName>
</protein>
<dbReference type="InterPro" id="IPR018200">
    <property type="entry name" value="USP_CS"/>
</dbReference>
<proteinExistence type="predicted"/>
<feature type="compositionally biased region" description="Pro residues" evidence="1">
    <location>
        <begin position="160"/>
        <end position="170"/>
    </location>
</feature>
<organism evidence="3">
    <name type="scientific">Emiliania huxleyi</name>
    <name type="common">Coccolithophore</name>
    <name type="synonym">Pontosphaera huxleyi</name>
    <dbReference type="NCBI Taxonomy" id="2903"/>
    <lineage>
        <taxon>Eukaryota</taxon>
        <taxon>Haptista</taxon>
        <taxon>Haptophyta</taxon>
        <taxon>Prymnesiophyceae</taxon>
        <taxon>Isochrysidales</taxon>
        <taxon>Noelaerhabdaceae</taxon>
        <taxon>Emiliania</taxon>
    </lineage>
</organism>
<dbReference type="AlphaFoldDB" id="A0A7S3WFV8"/>
<evidence type="ECO:0000256" key="1">
    <source>
        <dbReference type="SAM" id="MobiDB-lite"/>
    </source>
</evidence>
<gene>
    <name evidence="3" type="ORF">EHUX00137_LOCUS21216</name>
</gene>
<dbReference type="InterPro" id="IPR001394">
    <property type="entry name" value="Peptidase_C19_UCH"/>
</dbReference>
<accession>A0A7S3WFV8</accession>
<reference evidence="3" key="1">
    <citation type="submission" date="2021-01" db="EMBL/GenBank/DDBJ databases">
        <authorList>
            <person name="Corre E."/>
            <person name="Pelletier E."/>
            <person name="Niang G."/>
            <person name="Scheremetjew M."/>
            <person name="Finn R."/>
            <person name="Kale V."/>
            <person name="Holt S."/>
            <person name="Cochrane G."/>
            <person name="Meng A."/>
            <person name="Brown T."/>
            <person name="Cohen L."/>
        </authorList>
    </citation>
    <scope>NUCLEOTIDE SEQUENCE</scope>
    <source>
        <strain evidence="3">379</strain>
    </source>
</reference>
<dbReference type="Pfam" id="PF00443">
    <property type="entry name" value="UCH"/>
    <property type="match status" value="1"/>
</dbReference>
<dbReference type="InterPro" id="IPR028889">
    <property type="entry name" value="USP"/>
</dbReference>
<sequence>MALERVDVDVLMPTPPPLPEGGVQLKLPLSLLGLRGLNNLGQTCFMNCILQILVHCPPVARFFLSDRHNRHVCQMRRRQAQSDSGGDGPLKPCLGCEMDAIFAACFSGTQAPLSPHTFIHAMWCSSEHFAGYEQHDAHEFLVALLAGIYSAMRQPSCLPPPPPVPAPLHPGPASLTRPPSLGESRGGQPAGKACEEMSSIFAGVLRSEVRCEVCGHRSTKLEDFFDISLELGRGSSPTAPGASGPAAGGGGAAGTSGGAAESLEACLRAFTTEEQLLSEERCWCSSCAALQDASKQMSIERLPNVLCLQLKRFRQESRGKQTSKMDSFVQFPLASLNMYRYTSAFLTARDGKGRKTPTPPPPACGGGGGVARERGARRTAPPL</sequence>
<dbReference type="InterPro" id="IPR050185">
    <property type="entry name" value="Ub_carboxyl-term_hydrolase"/>
</dbReference>
<dbReference type="PROSITE" id="PS50235">
    <property type="entry name" value="USP_3"/>
    <property type="match status" value="1"/>
</dbReference>
<feature type="compositionally biased region" description="Gly residues" evidence="1">
    <location>
        <begin position="246"/>
        <end position="255"/>
    </location>
</feature>
<feature type="domain" description="USP" evidence="2">
    <location>
        <begin position="35"/>
        <end position="383"/>
    </location>
</feature>
<evidence type="ECO:0000313" key="3">
    <source>
        <dbReference type="EMBL" id="CAE0555403.1"/>
    </source>
</evidence>
<dbReference type="GO" id="GO:0016579">
    <property type="term" value="P:protein deubiquitination"/>
    <property type="evidence" value="ECO:0007669"/>
    <property type="project" value="InterPro"/>
</dbReference>
<dbReference type="GO" id="GO:0004843">
    <property type="term" value="F:cysteine-type deubiquitinase activity"/>
    <property type="evidence" value="ECO:0007669"/>
    <property type="project" value="InterPro"/>
</dbReference>
<feature type="compositionally biased region" description="Low complexity" evidence="1">
    <location>
        <begin position="235"/>
        <end position="245"/>
    </location>
</feature>
<feature type="region of interest" description="Disordered" evidence="1">
    <location>
        <begin position="160"/>
        <end position="191"/>
    </location>
</feature>
<feature type="region of interest" description="Disordered" evidence="1">
    <location>
        <begin position="350"/>
        <end position="383"/>
    </location>
</feature>
<feature type="region of interest" description="Disordered" evidence="1">
    <location>
        <begin position="235"/>
        <end position="255"/>
    </location>
</feature>
<dbReference type="InterPro" id="IPR038765">
    <property type="entry name" value="Papain-like_cys_pep_sf"/>
</dbReference>
<evidence type="ECO:0000259" key="2">
    <source>
        <dbReference type="PROSITE" id="PS50235"/>
    </source>
</evidence>
<dbReference type="EMBL" id="HBIR01027498">
    <property type="protein sequence ID" value="CAE0555403.1"/>
    <property type="molecule type" value="Transcribed_RNA"/>
</dbReference>